<evidence type="ECO:0000259" key="3">
    <source>
        <dbReference type="PROSITE" id="PS50097"/>
    </source>
</evidence>
<comment type="subcellular location">
    <subcellularLocation>
        <location evidence="1">Nucleus</location>
    </subcellularLocation>
</comment>
<dbReference type="InParanoid" id="A0A2J7PNI1"/>
<dbReference type="PANTHER" id="PTHR23110:SF107">
    <property type="entry name" value="SEX DETERMINATION PROTEIN FRUITLESS"/>
    <property type="match status" value="1"/>
</dbReference>
<dbReference type="AlphaFoldDB" id="A0A2J7PNI1"/>
<keyword evidence="2" id="KW-0539">Nucleus</keyword>
<dbReference type="EMBL" id="NEVH01023953">
    <property type="protein sequence ID" value="PNF17876.1"/>
    <property type="molecule type" value="Genomic_DNA"/>
</dbReference>
<dbReference type="GO" id="GO:0005634">
    <property type="term" value="C:nucleus"/>
    <property type="evidence" value="ECO:0007669"/>
    <property type="project" value="UniProtKB-SubCell"/>
</dbReference>
<evidence type="ECO:0000256" key="1">
    <source>
        <dbReference type="ARBA" id="ARBA00004123"/>
    </source>
</evidence>
<evidence type="ECO:0000313" key="4">
    <source>
        <dbReference type="EMBL" id="PNF17876.1"/>
    </source>
</evidence>
<organism evidence="4 5">
    <name type="scientific">Cryptotermes secundus</name>
    <dbReference type="NCBI Taxonomy" id="105785"/>
    <lineage>
        <taxon>Eukaryota</taxon>
        <taxon>Metazoa</taxon>
        <taxon>Ecdysozoa</taxon>
        <taxon>Arthropoda</taxon>
        <taxon>Hexapoda</taxon>
        <taxon>Insecta</taxon>
        <taxon>Pterygota</taxon>
        <taxon>Neoptera</taxon>
        <taxon>Polyneoptera</taxon>
        <taxon>Dictyoptera</taxon>
        <taxon>Blattodea</taxon>
        <taxon>Blattoidea</taxon>
        <taxon>Termitoidae</taxon>
        <taxon>Kalotermitidae</taxon>
        <taxon>Cryptotermitinae</taxon>
        <taxon>Cryptotermes</taxon>
    </lineage>
</organism>
<dbReference type="CDD" id="cd18315">
    <property type="entry name" value="BTB_POZ_BAB-like"/>
    <property type="match status" value="1"/>
</dbReference>
<dbReference type="SMART" id="SM00225">
    <property type="entry name" value="BTB"/>
    <property type="match status" value="1"/>
</dbReference>
<evidence type="ECO:0000313" key="5">
    <source>
        <dbReference type="Proteomes" id="UP000235965"/>
    </source>
</evidence>
<protein>
    <recommendedName>
        <fullName evidence="3">BTB domain-containing protein</fullName>
    </recommendedName>
</protein>
<dbReference type="PROSITE" id="PS50097">
    <property type="entry name" value="BTB"/>
    <property type="match status" value="1"/>
</dbReference>
<accession>A0A2J7PNI1</accession>
<dbReference type="Gene3D" id="3.30.710.10">
    <property type="entry name" value="Potassium Channel Kv1.1, Chain A"/>
    <property type="match status" value="1"/>
</dbReference>
<dbReference type="OrthoDB" id="624345at2759"/>
<sequence>MGANQEFCLRWSSYQEQLTEALRSLLEKELLVDVTLACDGRSLRAHRAILSACSSYFQELFQESEHPHPIVILKDVRFEELKALVKFMYHGEVTMNNDSLPGFLKTAETLHIRGLTNRVVPIHEVISSQRSKVM</sequence>
<evidence type="ECO:0000256" key="2">
    <source>
        <dbReference type="ARBA" id="ARBA00023242"/>
    </source>
</evidence>
<feature type="domain" description="BTB" evidence="3">
    <location>
        <begin position="32"/>
        <end position="97"/>
    </location>
</feature>
<dbReference type="InterPro" id="IPR011333">
    <property type="entry name" value="SKP1/BTB/POZ_sf"/>
</dbReference>
<dbReference type="GO" id="GO:0006357">
    <property type="term" value="P:regulation of transcription by RNA polymerase II"/>
    <property type="evidence" value="ECO:0007669"/>
    <property type="project" value="TreeGrafter"/>
</dbReference>
<dbReference type="InterPro" id="IPR000210">
    <property type="entry name" value="BTB/POZ_dom"/>
</dbReference>
<dbReference type="Proteomes" id="UP000235965">
    <property type="component" value="Unassembled WGS sequence"/>
</dbReference>
<dbReference type="STRING" id="105785.A0A2J7PNI1"/>
<dbReference type="InterPro" id="IPR051095">
    <property type="entry name" value="Dros_DevTransReg"/>
</dbReference>
<dbReference type="PANTHER" id="PTHR23110">
    <property type="entry name" value="BTB DOMAIN TRANSCRIPTION FACTOR"/>
    <property type="match status" value="1"/>
</dbReference>
<gene>
    <name evidence="4" type="ORF">B7P43_G02207</name>
</gene>
<keyword evidence="5" id="KW-1185">Reference proteome</keyword>
<reference evidence="4 5" key="1">
    <citation type="submission" date="2017-12" db="EMBL/GenBank/DDBJ databases">
        <title>Hemimetabolous genomes reveal molecular basis of termite eusociality.</title>
        <authorList>
            <person name="Harrison M.C."/>
            <person name="Jongepier E."/>
            <person name="Robertson H.M."/>
            <person name="Arning N."/>
            <person name="Bitard-Feildel T."/>
            <person name="Chao H."/>
            <person name="Childers C.P."/>
            <person name="Dinh H."/>
            <person name="Doddapaneni H."/>
            <person name="Dugan S."/>
            <person name="Gowin J."/>
            <person name="Greiner C."/>
            <person name="Han Y."/>
            <person name="Hu H."/>
            <person name="Hughes D.S.T."/>
            <person name="Huylmans A.-K."/>
            <person name="Kemena C."/>
            <person name="Kremer L.P.M."/>
            <person name="Lee S.L."/>
            <person name="Lopez-Ezquerra A."/>
            <person name="Mallet L."/>
            <person name="Monroy-Kuhn J.M."/>
            <person name="Moser A."/>
            <person name="Murali S.C."/>
            <person name="Muzny D.M."/>
            <person name="Otani S."/>
            <person name="Piulachs M.-D."/>
            <person name="Poelchau M."/>
            <person name="Qu J."/>
            <person name="Schaub F."/>
            <person name="Wada-Katsumata A."/>
            <person name="Worley K.C."/>
            <person name="Xie Q."/>
            <person name="Ylla G."/>
            <person name="Poulsen M."/>
            <person name="Gibbs R.A."/>
            <person name="Schal C."/>
            <person name="Richards S."/>
            <person name="Belles X."/>
            <person name="Korb J."/>
            <person name="Bornberg-Bauer E."/>
        </authorList>
    </citation>
    <scope>NUCLEOTIDE SEQUENCE [LARGE SCALE GENOMIC DNA]</scope>
    <source>
        <tissue evidence="4">Whole body</tissue>
    </source>
</reference>
<proteinExistence type="predicted"/>
<dbReference type="SUPFAM" id="SSF54695">
    <property type="entry name" value="POZ domain"/>
    <property type="match status" value="1"/>
</dbReference>
<dbReference type="Pfam" id="PF00651">
    <property type="entry name" value="BTB"/>
    <property type="match status" value="1"/>
</dbReference>
<name>A0A2J7PNI1_9NEOP</name>
<comment type="caution">
    <text evidence="4">The sequence shown here is derived from an EMBL/GenBank/DDBJ whole genome shotgun (WGS) entry which is preliminary data.</text>
</comment>